<keyword evidence="3" id="KW-1003">Cell membrane</keyword>
<keyword evidence="6" id="KW-0406">Ion transport</keyword>
<organism evidence="9 10">
    <name type="scientific">Mycoplasma phocoeninasale</name>
    <dbReference type="NCBI Taxonomy" id="2726117"/>
    <lineage>
        <taxon>Bacteria</taxon>
        <taxon>Bacillati</taxon>
        <taxon>Mycoplasmatota</taxon>
        <taxon>Mollicutes</taxon>
        <taxon>Mycoplasmataceae</taxon>
        <taxon>Mycoplasma</taxon>
    </lineage>
</organism>
<dbReference type="KEGG" id="mphn:HGG64_02295"/>
<name>A0A858U229_9MOLU</name>
<evidence type="ECO:0000256" key="6">
    <source>
        <dbReference type="ARBA" id="ARBA00023065"/>
    </source>
</evidence>
<keyword evidence="10" id="KW-1185">Reference proteome</keyword>
<dbReference type="EMBL" id="CP051480">
    <property type="protein sequence ID" value="QJG66520.1"/>
    <property type="molecule type" value="Genomic_DNA"/>
</dbReference>
<evidence type="ECO:0000256" key="2">
    <source>
        <dbReference type="ARBA" id="ARBA00022448"/>
    </source>
</evidence>
<feature type="transmembrane region" description="Helical" evidence="8">
    <location>
        <begin position="149"/>
        <end position="169"/>
    </location>
</feature>
<feature type="transmembrane region" description="Helical" evidence="8">
    <location>
        <begin position="406"/>
        <end position="431"/>
    </location>
</feature>
<feature type="transmembrane region" description="Helical" evidence="8">
    <location>
        <begin position="352"/>
        <end position="385"/>
    </location>
</feature>
<evidence type="ECO:0000313" key="9">
    <source>
        <dbReference type="EMBL" id="QJG66520.1"/>
    </source>
</evidence>
<accession>A0A858U229</accession>
<keyword evidence="2" id="KW-0813">Transport</keyword>
<dbReference type="Proteomes" id="UP000501728">
    <property type="component" value="Chromosome"/>
</dbReference>
<dbReference type="GO" id="GO:0005886">
    <property type="term" value="C:plasma membrane"/>
    <property type="evidence" value="ECO:0007669"/>
    <property type="project" value="UniProtKB-SubCell"/>
</dbReference>
<protein>
    <submittedName>
        <fullName evidence="9">Potassium transporter KtrB</fullName>
    </submittedName>
</protein>
<dbReference type="PANTHER" id="PTHR32024">
    <property type="entry name" value="TRK SYSTEM POTASSIUM UPTAKE PROTEIN TRKG-RELATED"/>
    <property type="match status" value="1"/>
</dbReference>
<evidence type="ECO:0000256" key="5">
    <source>
        <dbReference type="ARBA" id="ARBA00022989"/>
    </source>
</evidence>
<feature type="transmembrane region" description="Helical" evidence="8">
    <location>
        <begin position="26"/>
        <end position="46"/>
    </location>
</feature>
<feature type="transmembrane region" description="Helical" evidence="8">
    <location>
        <begin position="237"/>
        <end position="261"/>
    </location>
</feature>
<evidence type="ECO:0000256" key="4">
    <source>
        <dbReference type="ARBA" id="ARBA00022692"/>
    </source>
</evidence>
<proteinExistence type="predicted"/>
<dbReference type="Pfam" id="PF02386">
    <property type="entry name" value="TrkH"/>
    <property type="match status" value="1"/>
</dbReference>
<keyword evidence="4 8" id="KW-0812">Transmembrane</keyword>
<evidence type="ECO:0000256" key="1">
    <source>
        <dbReference type="ARBA" id="ARBA00004651"/>
    </source>
</evidence>
<feature type="transmembrane region" description="Helical" evidence="8">
    <location>
        <begin position="475"/>
        <end position="496"/>
    </location>
</feature>
<sequence length="515" mass="58007">MTRRKSKIRHGNIIFRFLRKIGTIRYIFLIYVLFTIFMSILLYWNISHNFDEEGNRIKISYLDALFVASSAFSDTGLTTVVISDTFNAFGQAIIAFCIVVGGIGIFTFKVYLFQSILGLKSSIFNSQVSLTERGANNVNETKKMIKISISFLIIVTLMASLIFTFMFYYNPSPYFNDAKATATTNHLFNPYVKEANNPYQNFNLSIRYGIFHAISSINNAGFDIIGSKSLQPYYQDFGLQAMTIVIFLIGGIGFPVIYDIWKKIISTNKNSPHHRFSLFTKFTLITYVVTTVLGLTLTVIFETTTKNSESFWNQQEYGNTWSKLFAIFFQTKSTRSAGFSTVNYFNFTQPTILIHAILMFVGFSPVSTAGGIRNTTIAVIFLSILTTIRGKRTVHAFKRQIGKETLIKAINVFAIALFSVGIFTLIVFATIPTAAKTAHNEDFTMLKVFFEICSAFGNSGLSIEITNSVLTVGKLSLILVMIMGQFGIPQVIKIWGRTKSTPEQYQYIYEDVSIG</sequence>
<keyword evidence="5 8" id="KW-1133">Transmembrane helix</keyword>
<dbReference type="GO" id="GO:0008324">
    <property type="term" value="F:monoatomic cation transmembrane transporter activity"/>
    <property type="evidence" value="ECO:0007669"/>
    <property type="project" value="InterPro"/>
</dbReference>
<dbReference type="InterPro" id="IPR003445">
    <property type="entry name" value="Cat_transpt"/>
</dbReference>
<dbReference type="PANTHER" id="PTHR32024:SF1">
    <property type="entry name" value="KTR SYSTEM POTASSIUM UPTAKE PROTEIN B"/>
    <property type="match status" value="1"/>
</dbReference>
<evidence type="ECO:0000256" key="7">
    <source>
        <dbReference type="ARBA" id="ARBA00023136"/>
    </source>
</evidence>
<dbReference type="AlphaFoldDB" id="A0A858U229"/>
<dbReference type="GO" id="GO:0030001">
    <property type="term" value="P:metal ion transport"/>
    <property type="evidence" value="ECO:0007669"/>
    <property type="project" value="UniProtKB-ARBA"/>
</dbReference>
<evidence type="ECO:0000256" key="8">
    <source>
        <dbReference type="SAM" id="Phobius"/>
    </source>
</evidence>
<evidence type="ECO:0000256" key="3">
    <source>
        <dbReference type="ARBA" id="ARBA00022475"/>
    </source>
</evidence>
<comment type="subcellular location">
    <subcellularLocation>
        <location evidence="1">Cell membrane</location>
        <topology evidence="1">Multi-pass membrane protein</topology>
    </subcellularLocation>
</comment>
<keyword evidence="7 8" id="KW-0472">Membrane</keyword>
<feature type="transmembrane region" description="Helical" evidence="8">
    <location>
        <begin position="88"/>
        <end position="112"/>
    </location>
</feature>
<gene>
    <name evidence="9" type="ORF">HGG64_02295</name>
</gene>
<reference evidence="9 10" key="1">
    <citation type="submission" date="2020-04" db="EMBL/GenBank/DDBJ databases">
        <title>Novel Mycoplasma species detected in Phocoena phocoena (harbor porpoise) from the USA.</title>
        <authorList>
            <person name="Volokhov D.V."/>
        </authorList>
    </citation>
    <scope>NUCLEOTIDE SEQUENCE [LARGE SCALE GENOMIC DNA]</scope>
    <source>
        <strain evidence="9 10">C264-NAS</strain>
    </source>
</reference>
<dbReference type="RefSeq" id="WP_169580343.1">
    <property type="nucleotide sequence ID" value="NZ_CP051480.1"/>
</dbReference>
<evidence type="ECO:0000313" key="10">
    <source>
        <dbReference type="Proteomes" id="UP000501728"/>
    </source>
</evidence>
<feature type="transmembrane region" description="Helical" evidence="8">
    <location>
        <begin position="282"/>
        <end position="301"/>
    </location>
</feature>